<dbReference type="Pfam" id="PF05199">
    <property type="entry name" value="GMC_oxred_C"/>
    <property type="match status" value="1"/>
</dbReference>
<dbReference type="STRING" id="7102.A0A2A4IZE5"/>
<dbReference type="SUPFAM" id="SSF54373">
    <property type="entry name" value="FAD-linked reductases, C-terminal domain"/>
    <property type="match status" value="1"/>
</dbReference>
<proteinExistence type="inferred from homology"/>
<dbReference type="GO" id="GO:0050660">
    <property type="term" value="F:flavin adenine dinucleotide binding"/>
    <property type="evidence" value="ECO:0007669"/>
    <property type="project" value="InterPro"/>
</dbReference>
<evidence type="ECO:0000313" key="7">
    <source>
        <dbReference type="EMBL" id="PCG65195.1"/>
    </source>
</evidence>
<dbReference type="PIRSF" id="PIRSF000137">
    <property type="entry name" value="Alcohol_oxidase"/>
    <property type="match status" value="1"/>
</dbReference>
<sequence length="606" mass="67309">MSSLRQTLSAAGVVTIPSLLRLLQTIVSLFSSMESVEYPPQAHVYDGQSFDFIIVGAGSAGCVIANRLTEISDWNVLLIEAGGNPPITSNLPSLLALVDYSEADWNYYTVNDGYSSQAHRTKTVHLTRGKMLGGSSGANYMYYVRGNKADYESWVQQGNEGWDWANVTAYFKKSERLRDPAILNSDSADLHSSEGYLGVTRPLWRNRTKDYFKAFKQDGRNIVIDTNGHEQNGYSAPPFTIDNHIRQSTANAFLSPIRLRKNLHVLKNTLARKVIFDEQNKAVGVEVTLSDGRIIQVFATKEVILSAGAINSPQLLMLSGIGPEKHLKKMKINVLLDSPHVGNNLQDHMAVLVVITGKKDTTFRNLDNFVNLDRFISPTIMGHIALNKSQSYPDYQTILLVEPAKSITATTICSFVFGLNNRVCSSIAYEIQDREGLVTSLSLLAPESRGKIRLKSSDPLVKPLIFSGYYSSKNDLENHARYMKDYVSLVNTAYMRSLGSKIVNVHLDQCKRLKFGSHEYWKCYVLNMVTTLWHPVGTCAMGPEGKGVVDERLRVRGVIGLRVVDASVMPTIVRGNTNAPVIMIAEKAADMIKIDNGMPIEQLNYS</sequence>
<comment type="cofactor">
    <cofactor evidence="1 5">
        <name>FAD</name>
        <dbReference type="ChEBI" id="CHEBI:57692"/>
    </cofactor>
</comment>
<dbReference type="InterPro" id="IPR036188">
    <property type="entry name" value="FAD/NAD-bd_sf"/>
</dbReference>
<dbReference type="GO" id="GO:0016614">
    <property type="term" value="F:oxidoreductase activity, acting on CH-OH group of donors"/>
    <property type="evidence" value="ECO:0007669"/>
    <property type="project" value="InterPro"/>
</dbReference>
<evidence type="ECO:0000256" key="2">
    <source>
        <dbReference type="ARBA" id="ARBA00010790"/>
    </source>
</evidence>
<dbReference type="PANTHER" id="PTHR11552:SF147">
    <property type="entry name" value="CHOLINE DEHYDROGENASE, MITOCHONDRIAL"/>
    <property type="match status" value="1"/>
</dbReference>
<feature type="binding site" evidence="5">
    <location>
        <begin position="533"/>
        <end position="534"/>
    </location>
    <ligand>
        <name>FAD</name>
        <dbReference type="ChEBI" id="CHEBI:57692"/>
    </ligand>
</feature>
<evidence type="ECO:0000256" key="5">
    <source>
        <dbReference type="PIRSR" id="PIRSR000137-2"/>
    </source>
</evidence>
<organism evidence="7">
    <name type="scientific">Heliothis virescens</name>
    <name type="common">Tobacco budworm moth</name>
    <dbReference type="NCBI Taxonomy" id="7102"/>
    <lineage>
        <taxon>Eukaryota</taxon>
        <taxon>Metazoa</taxon>
        <taxon>Ecdysozoa</taxon>
        <taxon>Arthropoda</taxon>
        <taxon>Hexapoda</taxon>
        <taxon>Insecta</taxon>
        <taxon>Pterygota</taxon>
        <taxon>Neoptera</taxon>
        <taxon>Endopterygota</taxon>
        <taxon>Lepidoptera</taxon>
        <taxon>Glossata</taxon>
        <taxon>Ditrysia</taxon>
        <taxon>Noctuoidea</taxon>
        <taxon>Noctuidae</taxon>
        <taxon>Heliothinae</taxon>
        <taxon>Heliothis</taxon>
    </lineage>
</organism>
<evidence type="ECO:0000256" key="4">
    <source>
        <dbReference type="ARBA" id="ARBA00022827"/>
    </source>
</evidence>
<gene>
    <name evidence="7" type="ORF">B5V51_9538</name>
</gene>
<dbReference type="SUPFAM" id="SSF51905">
    <property type="entry name" value="FAD/NAD(P)-binding domain"/>
    <property type="match status" value="1"/>
</dbReference>
<evidence type="ECO:0000256" key="3">
    <source>
        <dbReference type="ARBA" id="ARBA00022630"/>
    </source>
</evidence>
<keyword evidence="4 5" id="KW-0274">FAD</keyword>
<dbReference type="InterPro" id="IPR007867">
    <property type="entry name" value="GMC_OxRtase_C"/>
</dbReference>
<dbReference type="AlphaFoldDB" id="A0A2A4IZE5"/>
<dbReference type="EMBL" id="NWSH01004349">
    <property type="protein sequence ID" value="PCG65195.1"/>
    <property type="molecule type" value="Genomic_DNA"/>
</dbReference>
<dbReference type="InterPro" id="IPR000172">
    <property type="entry name" value="GMC_OxRdtase_N"/>
</dbReference>
<protein>
    <recommendedName>
        <fullName evidence="6">Glucose-methanol-choline oxidoreductase N-terminal domain-containing protein</fullName>
    </recommendedName>
</protein>
<feature type="domain" description="Glucose-methanol-choline oxidoreductase N-terminal" evidence="6">
    <location>
        <begin position="308"/>
        <end position="322"/>
    </location>
</feature>
<accession>A0A2A4IZE5</accession>
<keyword evidence="3" id="KW-0285">Flavoprotein</keyword>
<dbReference type="Pfam" id="PF00732">
    <property type="entry name" value="GMC_oxred_N"/>
    <property type="match status" value="1"/>
</dbReference>
<evidence type="ECO:0000256" key="1">
    <source>
        <dbReference type="ARBA" id="ARBA00001974"/>
    </source>
</evidence>
<dbReference type="PROSITE" id="PS00624">
    <property type="entry name" value="GMC_OXRED_2"/>
    <property type="match status" value="1"/>
</dbReference>
<name>A0A2A4IZE5_HELVI</name>
<comment type="caution">
    <text evidence="7">The sequence shown here is derived from an EMBL/GenBank/DDBJ whole genome shotgun (WGS) entry which is preliminary data.</text>
</comment>
<dbReference type="InterPro" id="IPR012132">
    <property type="entry name" value="GMC_OxRdtase"/>
</dbReference>
<reference evidence="7" key="1">
    <citation type="submission" date="2017-09" db="EMBL/GenBank/DDBJ databases">
        <title>Contemporary evolution of a Lepidopteran species, Heliothis virescens, in response to modern agricultural practices.</title>
        <authorList>
            <person name="Fritz M.L."/>
            <person name="Deyonke A.M."/>
            <person name="Papanicolaou A."/>
            <person name="Micinski S."/>
            <person name="Westbrook J."/>
            <person name="Gould F."/>
        </authorList>
    </citation>
    <scope>NUCLEOTIDE SEQUENCE [LARGE SCALE GENOMIC DNA]</scope>
    <source>
        <strain evidence="7">HvINT-</strain>
        <tissue evidence="7">Whole body</tissue>
    </source>
</reference>
<dbReference type="PANTHER" id="PTHR11552">
    <property type="entry name" value="GLUCOSE-METHANOL-CHOLINE GMC OXIDOREDUCTASE"/>
    <property type="match status" value="1"/>
</dbReference>
<evidence type="ECO:0000259" key="6">
    <source>
        <dbReference type="PROSITE" id="PS00624"/>
    </source>
</evidence>
<dbReference type="Gene3D" id="3.50.50.60">
    <property type="entry name" value="FAD/NAD(P)-binding domain"/>
    <property type="match status" value="1"/>
</dbReference>
<dbReference type="Gene3D" id="3.30.560.10">
    <property type="entry name" value="Glucose Oxidase, domain 3"/>
    <property type="match status" value="1"/>
</dbReference>
<comment type="similarity">
    <text evidence="2">Belongs to the GMC oxidoreductase family.</text>
</comment>